<feature type="region of interest" description="Disordered" evidence="1">
    <location>
        <begin position="53"/>
        <end position="81"/>
    </location>
</feature>
<dbReference type="AlphaFoldDB" id="A0A9X1YCM9"/>
<dbReference type="Proteomes" id="UP001139516">
    <property type="component" value="Unassembled WGS sequence"/>
</dbReference>
<proteinExistence type="predicted"/>
<protein>
    <submittedName>
        <fullName evidence="2">Uncharacterized protein</fullName>
    </submittedName>
</protein>
<accession>A0A9X1YCM9</accession>
<feature type="compositionally biased region" description="Basic residues" evidence="1">
    <location>
        <begin position="62"/>
        <end position="72"/>
    </location>
</feature>
<keyword evidence="3" id="KW-1185">Reference proteome</keyword>
<gene>
    <name evidence="2" type="ORF">M0638_28670</name>
</gene>
<comment type="caution">
    <text evidence="2">The sequence shown here is derived from an EMBL/GenBank/DDBJ whole genome shotgun (WGS) entry which is preliminary data.</text>
</comment>
<feature type="non-terminal residue" evidence="2">
    <location>
        <position position="81"/>
    </location>
</feature>
<evidence type="ECO:0000313" key="2">
    <source>
        <dbReference type="EMBL" id="MCK8788329.1"/>
    </source>
</evidence>
<sequence length="81" mass="8619">MSASVAACHCTGECRRAGRCGAAPALTLPPAPQFYPWDKTGYPPPLPVWPLGSPAQPSTVARPHKPRVRVKAPSRPIPEPL</sequence>
<name>A0A9X1YCM9_9PROT</name>
<evidence type="ECO:0000313" key="3">
    <source>
        <dbReference type="Proteomes" id="UP001139516"/>
    </source>
</evidence>
<dbReference type="EMBL" id="JALPRX010000308">
    <property type="protein sequence ID" value="MCK8788329.1"/>
    <property type="molecule type" value="Genomic_DNA"/>
</dbReference>
<reference evidence="2" key="1">
    <citation type="submission" date="2022-04" db="EMBL/GenBank/DDBJ databases">
        <title>Roseomonas acroporae sp. nov., isolated from coral Acropora digitifera.</title>
        <authorList>
            <person name="Sun H."/>
        </authorList>
    </citation>
    <scope>NUCLEOTIDE SEQUENCE</scope>
    <source>
        <strain evidence="2">NAR14</strain>
    </source>
</reference>
<organism evidence="2 3">
    <name type="scientific">Roseomonas acroporae</name>
    <dbReference type="NCBI Taxonomy" id="2937791"/>
    <lineage>
        <taxon>Bacteria</taxon>
        <taxon>Pseudomonadati</taxon>
        <taxon>Pseudomonadota</taxon>
        <taxon>Alphaproteobacteria</taxon>
        <taxon>Acetobacterales</taxon>
        <taxon>Roseomonadaceae</taxon>
        <taxon>Roseomonas</taxon>
    </lineage>
</organism>
<evidence type="ECO:0000256" key="1">
    <source>
        <dbReference type="SAM" id="MobiDB-lite"/>
    </source>
</evidence>